<protein>
    <recommendedName>
        <fullName evidence="1">Rhodanese domain-containing protein</fullName>
    </recommendedName>
</protein>
<dbReference type="PANTHER" id="PTHR47377:SF1">
    <property type="entry name" value="RHODANESE-LIKE DOMAIN-CONTAINING PROTEIN 4, CHLOROPLASTIC"/>
    <property type="match status" value="1"/>
</dbReference>
<dbReference type="PANTHER" id="PTHR47377">
    <property type="entry name" value="RHODANESE-LIKE DOMAIN-CONTAINING PROTEIN 4, CHLOROPLASTIC"/>
    <property type="match status" value="1"/>
</dbReference>
<dbReference type="eggNOG" id="COG0607">
    <property type="taxonomic scope" value="Bacteria"/>
</dbReference>
<dbReference type="InterPro" id="IPR036873">
    <property type="entry name" value="Rhodanese-like_dom_sf"/>
</dbReference>
<dbReference type="SMART" id="SM00450">
    <property type="entry name" value="RHOD"/>
    <property type="match status" value="1"/>
</dbReference>
<dbReference type="InterPro" id="IPR001763">
    <property type="entry name" value="Rhodanese-like_dom"/>
</dbReference>
<organism evidence="2 3">
    <name type="scientific">Gordonia aichiensis NBRC 108223</name>
    <dbReference type="NCBI Taxonomy" id="1220583"/>
    <lineage>
        <taxon>Bacteria</taxon>
        <taxon>Bacillati</taxon>
        <taxon>Actinomycetota</taxon>
        <taxon>Actinomycetes</taxon>
        <taxon>Mycobacteriales</taxon>
        <taxon>Gordoniaceae</taxon>
        <taxon>Gordonia</taxon>
    </lineage>
</organism>
<evidence type="ECO:0000313" key="2">
    <source>
        <dbReference type="EMBL" id="GAC46826.1"/>
    </source>
</evidence>
<reference evidence="2 3" key="1">
    <citation type="submission" date="2012-12" db="EMBL/GenBank/DDBJ databases">
        <title>Whole genome shotgun sequence of Gordonia aichiensis NBRC 108223.</title>
        <authorList>
            <person name="Isaki-Nakamura S."/>
            <person name="Hosoyama A."/>
            <person name="Tsuchikane K."/>
            <person name="Ando Y."/>
            <person name="Baba S."/>
            <person name="Ohji S."/>
            <person name="Hamada M."/>
            <person name="Tamura T."/>
            <person name="Yamazoe A."/>
            <person name="Yamazaki S."/>
            <person name="Fujita N."/>
        </authorList>
    </citation>
    <scope>NUCLEOTIDE SEQUENCE [LARGE SCALE GENOMIC DNA]</scope>
    <source>
        <strain evidence="2 3">NBRC 108223</strain>
    </source>
</reference>
<dbReference type="AlphaFoldDB" id="L7KEA4"/>
<dbReference type="STRING" id="1220583.GOACH_01_01450"/>
<dbReference type="PROSITE" id="PS50206">
    <property type="entry name" value="RHODANESE_3"/>
    <property type="match status" value="1"/>
</dbReference>
<dbReference type="Proteomes" id="UP000010988">
    <property type="component" value="Unassembled WGS sequence"/>
</dbReference>
<evidence type="ECO:0000259" key="1">
    <source>
        <dbReference type="PROSITE" id="PS50206"/>
    </source>
</evidence>
<dbReference type="EMBL" id="BANR01000001">
    <property type="protein sequence ID" value="GAC46826.1"/>
    <property type="molecule type" value="Genomic_DNA"/>
</dbReference>
<dbReference type="Pfam" id="PF00581">
    <property type="entry name" value="Rhodanese"/>
    <property type="match status" value="1"/>
</dbReference>
<sequence length="154" mass="16844">MQGLKRATSGGYDTLEGVTYAGDLTPVEAWEKLENDPNTVLVDCRTSAEWAFVGVPDLEVIEKKTVFVEWNTFPEGAPNQAFIAELRDAGIRDDNEVIFLCRSGHRSIGAAEAATAAGITKAYNVLDGFEGALDENDHRGRAGWRASNLPWRQS</sequence>
<dbReference type="Gene3D" id="3.40.250.10">
    <property type="entry name" value="Rhodanese-like domain"/>
    <property type="match status" value="1"/>
</dbReference>
<feature type="domain" description="Rhodanese" evidence="1">
    <location>
        <begin position="35"/>
        <end position="141"/>
    </location>
</feature>
<dbReference type="SUPFAM" id="SSF52821">
    <property type="entry name" value="Rhodanese/Cell cycle control phosphatase"/>
    <property type="match status" value="1"/>
</dbReference>
<keyword evidence="3" id="KW-1185">Reference proteome</keyword>
<dbReference type="InterPro" id="IPR044240">
    <property type="entry name" value="STR4-like"/>
</dbReference>
<comment type="caution">
    <text evidence="2">The sequence shown here is derived from an EMBL/GenBank/DDBJ whole genome shotgun (WGS) entry which is preliminary data.</text>
</comment>
<accession>L7KEA4</accession>
<gene>
    <name evidence="2" type="ORF">GOACH_01_01450</name>
</gene>
<name>L7KEA4_9ACTN</name>
<evidence type="ECO:0000313" key="3">
    <source>
        <dbReference type="Proteomes" id="UP000010988"/>
    </source>
</evidence>
<proteinExistence type="predicted"/>